<comment type="similarity">
    <text evidence="5">Belongs to the TatC family.</text>
</comment>
<feature type="transmembrane region" description="Helical" evidence="5">
    <location>
        <begin position="235"/>
        <end position="256"/>
    </location>
</feature>
<keyword evidence="5" id="KW-0653">Protein transport</keyword>
<dbReference type="GO" id="GO:0033281">
    <property type="term" value="C:TAT protein transport complex"/>
    <property type="evidence" value="ECO:0007669"/>
    <property type="project" value="UniProtKB-UniRule"/>
</dbReference>
<dbReference type="PANTHER" id="PTHR30371">
    <property type="entry name" value="SEC-INDEPENDENT PROTEIN TRANSLOCASE PROTEIN TATC"/>
    <property type="match status" value="1"/>
</dbReference>
<gene>
    <name evidence="5 6" type="primary">tatC</name>
    <name evidence="6" type="ORF">FIV42_14025</name>
</gene>
<keyword evidence="7" id="KW-1185">Reference proteome</keyword>
<comment type="subcellular location">
    <subcellularLocation>
        <location evidence="5">Cell membrane</location>
        <topology evidence="5">Multi-pass membrane protein</topology>
    </subcellularLocation>
    <subcellularLocation>
        <location evidence="1">Membrane</location>
        <topology evidence="1">Multi-pass membrane protein</topology>
    </subcellularLocation>
</comment>
<evidence type="ECO:0000313" key="6">
    <source>
        <dbReference type="EMBL" id="QDG51818.1"/>
    </source>
</evidence>
<dbReference type="GO" id="GO:0043953">
    <property type="term" value="P:protein transport by the Tat complex"/>
    <property type="evidence" value="ECO:0007669"/>
    <property type="project" value="UniProtKB-UniRule"/>
</dbReference>
<feature type="transmembrane region" description="Helical" evidence="5">
    <location>
        <begin position="180"/>
        <end position="200"/>
    </location>
</feature>
<accession>A0A5B8YBG7</accession>
<dbReference type="OrthoDB" id="9777044at2"/>
<reference evidence="6 7" key="1">
    <citation type="submission" date="2019-06" db="EMBL/GenBank/DDBJ databases">
        <title>Persicimonas caeni gen. nov., sp. nov., a predatory bacterium isolated from solar saltern.</title>
        <authorList>
            <person name="Wang S."/>
        </authorList>
    </citation>
    <scope>NUCLEOTIDE SEQUENCE [LARGE SCALE GENOMIC DNA]</scope>
    <source>
        <strain evidence="6 7">YN101</strain>
    </source>
</reference>
<feature type="transmembrane region" description="Helical" evidence="5">
    <location>
        <begin position="128"/>
        <end position="147"/>
    </location>
</feature>
<keyword evidence="5" id="KW-1003">Cell membrane</keyword>
<accession>A0A4Y6PU46</accession>
<dbReference type="PROSITE" id="PS01218">
    <property type="entry name" value="TATC"/>
    <property type="match status" value="1"/>
</dbReference>
<dbReference type="InterPro" id="IPR019820">
    <property type="entry name" value="Sec-indep_translocase_CS"/>
</dbReference>
<dbReference type="GO" id="GO:0065002">
    <property type="term" value="P:intracellular protein transmembrane transport"/>
    <property type="evidence" value="ECO:0007669"/>
    <property type="project" value="TreeGrafter"/>
</dbReference>
<comment type="subunit">
    <text evidence="5">Forms a complex with TatA.</text>
</comment>
<comment type="caution">
    <text evidence="5">Lacks conserved residue(s) required for the propagation of feature annotation.</text>
</comment>
<dbReference type="InterPro" id="IPR002033">
    <property type="entry name" value="TatC"/>
</dbReference>
<name>A0A4Y6PU46_PERCE</name>
<dbReference type="Pfam" id="PF00902">
    <property type="entry name" value="TatC"/>
    <property type="match status" value="1"/>
</dbReference>
<evidence type="ECO:0000313" key="7">
    <source>
        <dbReference type="Proteomes" id="UP000315995"/>
    </source>
</evidence>
<dbReference type="GO" id="GO:0009977">
    <property type="term" value="F:proton motive force dependent protein transmembrane transporter activity"/>
    <property type="evidence" value="ECO:0007669"/>
    <property type="project" value="TreeGrafter"/>
</dbReference>
<organism evidence="6 7">
    <name type="scientific">Persicimonas caeni</name>
    <dbReference type="NCBI Taxonomy" id="2292766"/>
    <lineage>
        <taxon>Bacteria</taxon>
        <taxon>Deltaproteobacteria</taxon>
        <taxon>Bradymonadales</taxon>
        <taxon>Bradymonadaceae</taxon>
        <taxon>Persicimonas</taxon>
    </lineage>
</organism>
<protein>
    <recommendedName>
        <fullName evidence="5">Sec-independent protein translocase protein TatC</fullName>
    </recommendedName>
</protein>
<dbReference type="EMBL" id="CP041186">
    <property type="protein sequence ID" value="QDG51818.1"/>
    <property type="molecule type" value="Genomic_DNA"/>
</dbReference>
<dbReference type="HAMAP" id="MF_00902">
    <property type="entry name" value="TatC"/>
    <property type="match status" value="1"/>
</dbReference>
<keyword evidence="3 5" id="KW-1133">Transmembrane helix</keyword>
<evidence type="ECO:0000256" key="3">
    <source>
        <dbReference type="ARBA" id="ARBA00022989"/>
    </source>
</evidence>
<keyword evidence="4 5" id="KW-0472">Membrane</keyword>
<evidence type="ECO:0000256" key="1">
    <source>
        <dbReference type="ARBA" id="ARBA00004141"/>
    </source>
</evidence>
<dbReference type="Proteomes" id="UP000315995">
    <property type="component" value="Chromosome"/>
</dbReference>
<sequence length="275" mass="31071">MTTDPTPEQTPRQEALDEARMSIIEHLAELRTRLIYSIIAVFVGVIACWFFRDQIFTFLKQPLLMAAPEGQIELSNIHHKDLAEPVFAMLKTALVGGIFATSPFTLYQLWKFISPGLYSHEKKIAIPFVVLATLFFFGGAAFCYYFVLPYGFKFLMMFGLEVSSTPQLMMSEYLSLVTKLLLVFGVVFELPILSMFLSAMGVIDHNTLLRHWRAAVIGSFVAGALLTPADPMTQVLLAVPLCVLYFISIGVAFFFARKRKEKEERVMKELDELGE</sequence>
<feature type="transmembrane region" description="Helical" evidence="5">
    <location>
        <begin position="34"/>
        <end position="52"/>
    </location>
</feature>
<evidence type="ECO:0000256" key="2">
    <source>
        <dbReference type="ARBA" id="ARBA00022692"/>
    </source>
</evidence>
<keyword evidence="5" id="KW-0813">Transport</keyword>
<dbReference type="PANTHER" id="PTHR30371:SF0">
    <property type="entry name" value="SEC-INDEPENDENT PROTEIN TRANSLOCASE PROTEIN TATC, CHLOROPLASTIC-RELATED"/>
    <property type="match status" value="1"/>
</dbReference>
<evidence type="ECO:0000256" key="4">
    <source>
        <dbReference type="ARBA" id="ARBA00023136"/>
    </source>
</evidence>
<feature type="transmembrane region" description="Helical" evidence="5">
    <location>
        <begin position="86"/>
        <end position="107"/>
    </location>
</feature>
<evidence type="ECO:0000256" key="5">
    <source>
        <dbReference type="HAMAP-Rule" id="MF_00902"/>
    </source>
</evidence>
<comment type="function">
    <text evidence="5">Part of the twin-arginine translocation (Tat) system that transports large folded proteins containing a characteristic twin-arginine motif in their signal peptide across membranes.</text>
</comment>
<dbReference type="PRINTS" id="PR01840">
    <property type="entry name" value="TATCFAMILY"/>
</dbReference>
<dbReference type="NCBIfam" id="TIGR00945">
    <property type="entry name" value="tatC"/>
    <property type="match status" value="1"/>
</dbReference>
<keyword evidence="2 5" id="KW-0812">Transmembrane</keyword>
<dbReference type="RefSeq" id="WP_141198298.1">
    <property type="nucleotide sequence ID" value="NZ_CP041186.1"/>
</dbReference>
<dbReference type="AlphaFoldDB" id="A0A4Y6PU46"/>
<keyword evidence="5" id="KW-0811">Translocation</keyword>
<proteinExistence type="inferred from homology"/>